<feature type="region of interest" description="Disordered" evidence="1">
    <location>
        <begin position="249"/>
        <end position="291"/>
    </location>
</feature>
<dbReference type="InterPro" id="IPR040480">
    <property type="entry name" value="DnaT_DNA_bind"/>
</dbReference>
<organism evidence="3">
    <name type="scientific">Siphoviridae sp. ctYgF8</name>
    <dbReference type="NCBI Taxonomy" id="2826378"/>
    <lineage>
        <taxon>Viruses</taxon>
        <taxon>Duplodnaviria</taxon>
        <taxon>Heunggongvirae</taxon>
        <taxon>Uroviricota</taxon>
        <taxon>Caudoviricetes</taxon>
    </lineage>
</organism>
<feature type="compositionally biased region" description="Polar residues" evidence="1">
    <location>
        <begin position="102"/>
        <end position="124"/>
    </location>
</feature>
<dbReference type="Gene3D" id="1.10.8.1180">
    <property type="match status" value="1"/>
</dbReference>
<proteinExistence type="predicted"/>
<evidence type="ECO:0000313" key="3">
    <source>
        <dbReference type="EMBL" id="DAD94917.1"/>
    </source>
</evidence>
<dbReference type="EMBL" id="BK015186">
    <property type="protein sequence ID" value="DAD94917.1"/>
    <property type="molecule type" value="Genomic_DNA"/>
</dbReference>
<dbReference type="Pfam" id="PF17948">
    <property type="entry name" value="DnaT"/>
    <property type="match status" value="1"/>
</dbReference>
<feature type="region of interest" description="Disordered" evidence="1">
    <location>
        <begin position="89"/>
        <end position="130"/>
    </location>
</feature>
<name>A0A8S5NJD1_9CAUD</name>
<reference evidence="3" key="1">
    <citation type="journal article" date="2021" name="Proc. Natl. Acad. Sci. U.S.A.">
        <title>A Catalog of Tens of Thousands of Viruses from Human Metagenomes Reveals Hidden Associations with Chronic Diseases.</title>
        <authorList>
            <person name="Tisza M.J."/>
            <person name="Buck C.B."/>
        </authorList>
    </citation>
    <scope>NUCLEOTIDE SEQUENCE</scope>
    <source>
        <strain evidence="3">CtYgF8</strain>
    </source>
</reference>
<protein>
    <submittedName>
        <fullName evidence="3">Dna polymerase B</fullName>
    </submittedName>
</protein>
<accession>A0A8S5NJD1</accession>
<sequence length="291" mass="32053">MSIIRAKREHNYTVISNKVYDKNQLSWQAMGMLGYLLTKPDDWSVIVSELVNVTKETAKPTGKEGVYNILKELRDKGFIVVQKNSDGSTDYTVYDEPLPNQGKPNQGKPNQGKPNQGKPNQGKPNQAEPPLLNTDIQQVLSSNKDGDVEIAVADQADEDGEHINSGFASPDGLADLNEFPMADGWKPADETAFDAKLRRSQIPCLADSRVADALAEFSSYWQAAGKVLTQAMWEHKFFQLLARQKAQGVFASKPKDPSHRRLNQPQQGGNGAGDGQPNPKRGVLRPLGRMV</sequence>
<evidence type="ECO:0000256" key="1">
    <source>
        <dbReference type="SAM" id="MobiDB-lite"/>
    </source>
</evidence>
<feature type="domain" description="DnaT DNA-binding" evidence="2">
    <location>
        <begin position="179"/>
        <end position="247"/>
    </location>
</feature>
<evidence type="ECO:0000259" key="2">
    <source>
        <dbReference type="Pfam" id="PF17948"/>
    </source>
</evidence>